<dbReference type="PATRIC" id="fig|1129367.4.peg.3941"/>
<dbReference type="EMBL" id="AUXW01000168">
    <property type="protein sequence ID" value="KKE82167.1"/>
    <property type="molecule type" value="Genomic_DNA"/>
</dbReference>
<dbReference type="InterPro" id="IPR011110">
    <property type="entry name" value="Reg_prop"/>
</dbReference>
<dbReference type="EC" id="2.7.13.3" evidence="2"/>
<dbReference type="InterPro" id="IPR004358">
    <property type="entry name" value="Sig_transdc_His_kin-like_C"/>
</dbReference>
<evidence type="ECO:0000259" key="5">
    <source>
        <dbReference type="PROSITE" id="PS50109"/>
    </source>
</evidence>
<dbReference type="PANTHER" id="PTHR43547:SF2">
    <property type="entry name" value="HYBRID SIGNAL TRANSDUCTION HISTIDINE KINASE C"/>
    <property type="match status" value="1"/>
</dbReference>
<dbReference type="InterPro" id="IPR005467">
    <property type="entry name" value="His_kinase_dom"/>
</dbReference>
<evidence type="ECO:0000256" key="3">
    <source>
        <dbReference type="ARBA" id="ARBA00022553"/>
    </source>
</evidence>
<reference evidence="6 7" key="1">
    <citation type="journal article" date="2015" name="BMC Genomics">
        <title>Genome mining reveals unlocked bioactive potential of marine Gram-negative bacteria.</title>
        <authorList>
            <person name="Machado H."/>
            <person name="Sonnenschein E.C."/>
            <person name="Melchiorsen J."/>
            <person name="Gram L."/>
        </authorList>
    </citation>
    <scope>NUCLEOTIDE SEQUENCE [LARGE SCALE GENOMIC DNA]</scope>
    <source>
        <strain evidence="6 7">S4054</strain>
    </source>
</reference>
<name>A0A0F6A7F7_9GAMM</name>
<evidence type="ECO:0000256" key="1">
    <source>
        <dbReference type="ARBA" id="ARBA00000085"/>
    </source>
</evidence>
<dbReference type="PRINTS" id="PR00344">
    <property type="entry name" value="BCTRLSENSOR"/>
</dbReference>
<dbReference type="InterPro" id="IPR011123">
    <property type="entry name" value="Y_Y_Y"/>
</dbReference>
<dbReference type="Gene3D" id="1.10.287.130">
    <property type="match status" value="1"/>
</dbReference>
<dbReference type="Pfam" id="PF07495">
    <property type="entry name" value="Y_Y_Y"/>
    <property type="match status" value="1"/>
</dbReference>
<comment type="catalytic activity">
    <reaction evidence="1">
        <text>ATP + protein L-histidine = ADP + protein N-phospho-L-histidine.</text>
        <dbReference type="EC" id="2.7.13.3"/>
    </reaction>
</comment>
<dbReference type="AlphaFoldDB" id="A0A0F6A7F7"/>
<dbReference type="InterPro" id="IPR013783">
    <property type="entry name" value="Ig-like_fold"/>
</dbReference>
<feature type="domain" description="Histidine kinase" evidence="5">
    <location>
        <begin position="874"/>
        <end position="1091"/>
    </location>
</feature>
<dbReference type="SMART" id="SM00387">
    <property type="entry name" value="HATPase_c"/>
    <property type="match status" value="1"/>
</dbReference>
<accession>A0A0F6A7F7</accession>
<keyword evidence="3" id="KW-0597">Phosphoprotein</keyword>
<evidence type="ECO:0000256" key="2">
    <source>
        <dbReference type="ARBA" id="ARBA00012438"/>
    </source>
</evidence>
<evidence type="ECO:0000313" key="6">
    <source>
        <dbReference type="EMBL" id="KKE82167.1"/>
    </source>
</evidence>
<dbReference type="Pfam" id="PF07494">
    <property type="entry name" value="Reg_prop"/>
    <property type="match status" value="2"/>
</dbReference>
<dbReference type="PROSITE" id="PS50109">
    <property type="entry name" value="HIS_KIN"/>
    <property type="match status" value="1"/>
</dbReference>
<dbReference type="Gene3D" id="3.30.565.10">
    <property type="entry name" value="Histidine kinase-like ATPase, C-terminal domain"/>
    <property type="match status" value="1"/>
</dbReference>
<keyword evidence="4" id="KW-0732">Signal</keyword>
<gene>
    <name evidence="6" type="ORF">N479_19380</name>
</gene>
<dbReference type="SUPFAM" id="SSF55874">
    <property type="entry name" value="ATPase domain of HSP90 chaperone/DNA topoisomerase II/histidine kinase"/>
    <property type="match status" value="1"/>
</dbReference>
<dbReference type="Pfam" id="PF00512">
    <property type="entry name" value="HisKA"/>
    <property type="match status" value="1"/>
</dbReference>
<dbReference type="InterPro" id="IPR003594">
    <property type="entry name" value="HATPase_dom"/>
</dbReference>
<feature type="signal peptide" evidence="4">
    <location>
        <begin position="1"/>
        <end position="22"/>
    </location>
</feature>
<dbReference type="InterPro" id="IPR036097">
    <property type="entry name" value="HisK_dim/P_sf"/>
</dbReference>
<comment type="caution">
    <text evidence="6">The sequence shown here is derived from an EMBL/GenBank/DDBJ whole genome shotgun (WGS) entry which is preliminary data.</text>
</comment>
<dbReference type="Pfam" id="PF02518">
    <property type="entry name" value="HATPase_c"/>
    <property type="match status" value="1"/>
</dbReference>
<dbReference type="CDD" id="cd00082">
    <property type="entry name" value="HisKA"/>
    <property type="match status" value="1"/>
</dbReference>
<feature type="chain" id="PRO_5002498697" description="histidine kinase" evidence="4">
    <location>
        <begin position="23"/>
        <end position="1093"/>
    </location>
</feature>
<dbReference type="SUPFAM" id="SSF63829">
    <property type="entry name" value="Calcium-dependent phosphotriesterase"/>
    <property type="match status" value="2"/>
</dbReference>
<dbReference type="PROSITE" id="PS51257">
    <property type="entry name" value="PROKAR_LIPOPROTEIN"/>
    <property type="match status" value="1"/>
</dbReference>
<dbReference type="InterPro" id="IPR003661">
    <property type="entry name" value="HisK_dim/P_dom"/>
</dbReference>
<dbReference type="SMART" id="SM00388">
    <property type="entry name" value="HisKA"/>
    <property type="match status" value="1"/>
</dbReference>
<sequence length="1093" mass="122897">MYRHIICLLCAITACFVASHNASPHNAVYSLSAEKYQTATWLDTSTLTLPEGSPVLKKSNQIDLDKPDAISWTDLGLFAFQSSPFTQDSLTASFDTVENTTSAPRWTQIKPAQYELDSLSDIRHFSTRQGLPTGAVYKTVQDNAGMLWLATNGEGLCQYIGDHFRCFNESHGLNNNRVWDIETSASGKLILATDNGLNIFDGQKFHTLKIASKSFAGKVDHVAIIDETLFFSSNNALYRFKENALEQISPRIPFKLINDLEADGDTLWIATNSGLFQLSRRKLAQFQFESTCLGPTNAVTSTPEHVYFSLRSGEVCHLNKSTQSTAVLSGINTPNITAMFFDSEQNTLWLGDDSQGVFKVSHQRAQNFNKQNGLSDKHIRNIMKDSQGNIWISTYGGGVNRIKESGFKLLTRRSGLLNERVSALANINEQLWLGQYGTGVQILENNEWLEPIEPIYNHYIHSIAQDQQGRVWLGSRQGITVLGEHSSIHIWREQGLSADIIHQIVPVPNGCLYMATHQGLYRSCDNQLQLLEVSKRQYIIDVFIDHTERVWFVTNGDGTFFVENNTVYRFTESGGLPSNWAYSIEQDENGTVFLGTRTGVLALKATGEQWVGRHISTQEGLSSNIVLGLKYQQGYLWIGTERGNNRLLTKQLFDPDSTLKLDAFVYNNGYLAVDATLNTAAMLDDIFYWGSGSGLTYFKPDYLEIEPSLSTQLLEIASLDKDGEYKYPSTESKNNATLFSPDTLQILFKFTHNDWSSPERAMYQTRLLGSSEIWSEPSISSEITYNHLSPGEYEFQVRASSQDKFGDPVSYSFQLLAPWWQTKWAYALMLALLLMFMYQAMKWRFKILATQQRIKDRAEFSEALLARKKQLLAEVSHEIRTPLSVLKMSIEGLEYNLLDDSEKTYELLHRRIGDINQLVSDIEQLAVSELEERALNCKDMAVKPWLTAWCQDAQTRVAQRPNVQFNFNIKVPITTKIYADIDRLTQVLSNLLSNSLRYSAPPATIELNAYLKLGQLVISIQDSAPGVSSSELITIFQRMYQSEKNKSLYKGGTGLGLAICQDLITRHGGSISATHSELGGVNMTITLSTLNSK</sequence>
<evidence type="ECO:0000313" key="7">
    <source>
        <dbReference type="Proteomes" id="UP000033434"/>
    </source>
</evidence>
<proteinExistence type="predicted"/>
<dbReference type="InterPro" id="IPR015943">
    <property type="entry name" value="WD40/YVTN_repeat-like_dom_sf"/>
</dbReference>
<dbReference type="Gene3D" id="2.60.40.10">
    <property type="entry name" value="Immunoglobulins"/>
    <property type="match status" value="1"/>
</dbReference>
<dbReference type="Gene3D" id="2.130.10.10">
    <property type="entry name" value="YVTN repeat-like/Quinoprotein amine dehydrogenase"/>
    <property type="match status" value="3"/>
</dbReference>
<dbReference type="PANTHER" id="PTHR43547">
    <property type="entry name" value="TWO-COMPONENT HISTIDINE KINASE"/>
    <property type="match status" value="1"/>
</dbReference>
<organism evidence="6 7">
    <name type="scientific">Pseudoalteromonas luteoviolacea S4054</name>
    <dbReference type="NCBI Taxonomy" id="1129367"/>
    <lineage>
        <taxon>Bacteria</taxon>
        <taxon>Pseudomonadati</taxon>
        <taxon>Pseudomonadota</taxon>
        <taxon>Gammaproteobacteria</taxon>
        <taxon>Alteromonadales</taxon>
        <taxon>Pseudoalteromonadaceae</taxon>
        <taxon>Pseudoalteromonas</taxon>
    </lineage>
</organism>
<dbReference type="GO" id="GO:0000155">
    <property type="term" value="F:phosphorelay sensor kinase activity"/>
    <property type="evidence" value="ECO:0007669"/>
    <property type="project" value="InterPro"/>
</dbReference>
<dbReference type="Proteomes" id="UP000033434">
    <property type="component" value="Unassembled WGS sequence"/>
</dbReference>
<dbReference type="SUPFAM" id="SSF47384">
    <property type="entry name" value="Homodimeric domain of signal transducing histidine kinase"/>
    <property type="match status" value="1"/>
</dbReference>
<protein>
    <recommendedName>
        <fullName evidence="2">histidine kinase</fullName>
        <ecNumber evidence="2">2.7.13.3</ecNumber>
    </recommendedName>
</protein>
<evidence type="ECO:0000256" key="4">
    <source>
        <dbReference type="SAM" id="SignalP"/>
    </source>
</evidence>
<dbReference type="InterPro" id="IPR036890">
    <property type="entry name" value="HATPase_C_sf"/>
</dbReference>